<keyword evidence="4" id="KW-1133">Transmembrane helix</keyword>
<dbReference type="InterPro" id="IPR029044">
    <property type="entry name" value="Nucleotide-diphossugar_trans"/>
</dbReference>
<dbReference type="Pfam" id="PF00535">
    <property type="entry name" value="Glycos_transf_2"/>
    <property type="match status" value="1"/>
</dbReference>
<keyword evidence="3 6" id="KW-0808">Transferase</keyword>
<reference evidence="6 7" key="1">
    <citation type="submission" date="2020-08" db="EMBL/GenBank/DDBJ databases">
        <title>Genomic Encyclopedia of Type Strains, Phase IV (KMG-IV): sequencing the most valuable type-strain genomes for metagenomic binning, comparative biology and taxonomic classification.</title>
        <authorList>
            <person name="Goeker M."/>
        </authorList>
    </citation>
    <scope>NUCLEOTIDE SEQUENCE [LARGE SCALE GENOMIC DNA]</scope>
    <source>
        <strain evidence="6 7">DSM 17976</strain>
    </source>
</reference>
<evidence type="ECO:0000259" key="5">
    <source>
        <dbReference type="Pfam" id="PF00535"/>
    </source>
</evidence>
<dbReference type="PANTHER" id="PTHR43630">
    <property type="entry name" value="POLY-BETA-1,6-N-ACETYL-D-GLUCOSAMINE SYNTHASE"/>
    <property type="match status" value="1"/>
</dbReference>
<feature type="transmembrane region" description="Helical" evidence="4">
    <location>
        <begin position="357"/>
        <end position="381"/>
    </location>
</feature>
<dbReference type="Proteomes" id="UP000541352">
    <property type="component" value="Unassembled WGS sequence"/>
</dbReference>
<sequence>MDILYFPDWSSHPVVNLSLGIFGAVVVVQLYYVLGIFTRLLFRRSTEPPAQLPAVSVVVCAHNELDNLRALLPMLNEQDYPNYEVIVMDDRSWDGTVDFAETEAQVWKRVRFLHIEQEYDHVTPKKYAITTAIRSAKHDIILLTDADCRPTTDQWIKGMVACLTSDKQIVVGFSPYEKQPGFLNRLIRFETFYVAVQYLSLALAGKPYMGVGRNLMYRKSLFLQNKGFYSHLRVTGGDDDLLMNEIATAQNTAVCLDPDAFMVSIPKSTWAAWYWQKKRHLSVSKYYKFPNKVRLSVLSGTHVLSWVFFIGLGIWGGVSFPPLQLGYIIIIAAIFGIRLLSQWIVLGVASRKLYKSVGWFAIPFMDFVLFIYYIVMSVVMWTNRRKKVRWR</sequence>
<dbReference type="AlphaFoldDB" id="A0A7W5ZNM3"/>
<evidence type="ECO:0000313" key="6">
    <source>
        <dbReference type="EMBL" id="MBB3839141.1"/>
    </source>
</evidence>
<dbReference type="SUPFAM" id="SSF53448">
    <property type="entry name" value="Nucleotide-diphospho-sugar transferases"/>
    <property type="match status" value="1"/>
</dbReference>
<dbReference type="Gene3D" id="3.90.550.10">
    <property type="entry name" value="Spore Coat Polysaccharide Biosynthesis Protein SpsA, Chain A"/>
    <property type="match status" value="1"/>
</dbReference>
<gene>
    <name evidence="6" type="ORF">FHS57_003147</name>
</gene>
<feature type="transmembrane region" description="Helical" evidence="4">
    <location>
        <begin position="20"/>
        <end position="42"/>
    </location>
</feature>
<evidence type="ECO:0000256" key="1">
    <source>
        <dbReference type="ARBA" id="ARBA00006739"/>
    </source>
</evidence>
<comment type="similarity">
    <text evidence="1">Belongs to the glycosyltransferase 2 family.</text>
</comment>
<evidence type="ECO:0000313" key="7">
    <source>
        <dbReference type="Proteomes" id="UP000541352"/>
    </source>
</evidence>
<keyword evidence="2" id="KW-0328">Glycosyltransferase</keyword>
<dbReference type="InterPro" id="IPR001173">
    <property type="entry name" value="Glyco_trans_2-like"/>
</dbReference>
<keyword evidence="4" id="KW-0472">Membrane</keyword>
<feature type="transmembrane region" description="Helical" evidence="4">
    <location>
        <begin position="324"/>
        <end position="345"/>
    </location>
</feature>
<evidence type="ECO:0000256" key="3">
    <source>
        <dbReference type="ARBA" id="ARBA00022679"/>
    </source>
</evidence>
<keyword evidence="4" id="KW-0812">Transmembrane</keyword>
<feature type="domain" description="Glycosyltransferase 2-like" evidence="5">
    <location>
        <begin position="56"/>
        <end position="222"/>
    </location>
</feature>
<evidence type="ECO:0000256" key="2">
    <source>
        <dbReference type="ARBA" id="ARBA00022676"/>
    </source>
</evidence>
<dbReference type="PANTHER" id="PTHR43630:SF1">
    <property type="entry name" value="POLY-BETA-1,6-N-ACETYL-D-GLUCOSAMINE SYNTHASE"/>
    <property type="match status" value="1"/>
</dbReference>
<name>A0A7W5ZNM3_9BACT</name>
<dbReference type="EMBL" id="JACIBY010000006">
    <property type="protein sequence ID" value="MBB3839141.1"/>
    <property type="molecule type" value="Genomic_DNA"/>
</dbReference>
<dbReference type="GO" id="GO:0016757">
    <property type="term" value="F:glycosyltransferase activity"/>
    <property type="evidence" value="ECO:0007669"/>
    <property type="project" value="UniProtKB-KW"/>
</dbReference>
<evidence type="ECO:0000256" key="4">
    <source>
        <dbReference type="SAM" id="Phobius"/>
    </source>
</evidence>
<accession>A0A7W5ZNM3</accession>
<keyword evidence="7" id="KW-1185">Reference proteome</keyword>
<dbReference type="RefSeq" id="WP_183975166.1">
    <property type="nucleotide sequence ID" value="NZ_JACIBY010000006.1"/>
</dbReference>
<comment type="caution">
    <text evidence="6">The sequence shown here is derived from an EMBL/GenBank/DDBJ whole genome shotgun (WGS) entry which is preliminary data.</text>
</comment>
<organism evidence="6 7">
    <name type="scientific">Runella defluvii</name>
    <dbReference type="NCBI Taxonomy" id="370973"/>
    <lineage>
        <taxon>Bacteria</taxon>
        <taxon>Pseudomonadati</taxon>
        <taxon>Bacteroidota</taxon>
        <taxon>Cytophagia</taxon>
        <taxon>Cytophagales</taxon>
        <taxon>Spirosomataceae</taxon>
        <taxon>Runella</taxon>
    </lineage>
</organism>
<proteinExistence type="inferred from homology"/>
<protein>
    <submittedName>
        <fullName evidence="6">Glycosyltransferase involved in cell wall biosynthesis</fullName>
    </submittedName>
</protein>
<feature type="transmembrane region" description="Helical" evidence="4">
    <location>
        <begin position="295"/>
        <end position="318"/>
    </location>
</feature>